<dbReference type="Gene3D" id="3.90.100.10">
    <property type="entry name" value="Orn/Lys/Arg decarboxylase, C-terminal domain"/>
    <property type="match status" value="1"/>
</dbReference>
<accession>A0ABU9C486</accession>
<keyword evidence="5" id="KW-0456">Lyase</keyword>
<comment type="cofactor">
    <cofactor evidence="1">
        <name>pyridoxal 5'-phosphate</name>
        <dbReference type="ChEBI" id="CHEBI:597326"/>
    </cofactor>
</comment>
<dbReference type="PANTHER" id="PTHR43277">
    <property type="entry name" value="ARGININE DECARBOXYLASE"/>
    <property type="match status" value="1"/>
</dbReference>
<dbReference type="PANTHER" id="PTHR43277:SF4">
    <property type="entry name" value="ARGININE DECARBOXYLASE"/>
    <property type="match status" value="1"/>
</dbReference>
<sequence length="657" mass="72132">MKPATQVLVISADANFRQQVTDGLNAAAHKREASGDNPHGLQAVGCPCDQSALDMVLATPASGVDLQVVLIDHGPSGPEGQGAPAVILAQRIIDARPELSVYMLLEDDSDKLLVEQLASDAVDGYFFRNEHDFSGWFRILAAEVAEKAQTPFHDALRAYVAQAKDSWHTPGHAGGDSFKGSPWVGDFYDFVGEEMLRADLSCSVPMLDSLLHPTGVIAQSQRLAAKAFGARKTYFATNGTSTSNKVIFQTLLAPGDKLLLDRNCHKSVHHGVILSGARPVYLDSSVNRQYGIFGPVPLATIRAAIAANADAKVLILTSCTYDGFRYDLAPIIREAHAAGIKVIVDEAWYGHARFHPELRPTALECGADYVTQSTHKVLSAFSQASMIHVNDPAFDEHLFRENFNMHASTSPQYTLIASLDVARKQAVMEGYRLLDRSLKFAHELREKINATGAFRVLSLADMLPEEVKDDGIRLDPTKLTIDISASGWSADELRDELINRYNIQVEKNTHNTLTLLLTIGTTRSKVSRLFDSMLRLAKDRRPPLTYGRMPEAPRFTALACLPRDAFYEAGVRMPLLDEQGQPNAALNGRVCCDQIVPYPPGIPVLVPGQVIEPAVVAYLVRLLQTQRSIDLHGLAQMDGEWRLRVLSDDERAALPER</sequence>
<dbReference type="InterPro" id="IPR015421">
    <property type="entry name" value="PyrdxlP-dep_Trfase_major"/>
</dbReference>
<dbReference type="RefSeq" id="WP_341398018.1">
    <property type="nucleotide sequence ID" value="NZ_JBBUTI010000003.1"/>
</dbReference>
<organism evidence="7 8">
    <name type="scientific">Ideonella margarita</name>
    <dbReference type="NCBI Taxonomy" id="2984191"/>
    <lineage>
        <taxon>Bacteria</taxon>
        <taxon>Pseudomonadati</taxon>
        <taxon>Pseudomonadota</taxon>
        <taxon>Betaproteobacteria</taxon>
        <taxon>Burkholderiales</taxon>
        <taxon>Sphaerotilaceae</taxon>
        <taxon>Ideonella</taxon>
    </lineage>
</organism>
<keyword evidence="4" id="KW-0663">Pyridoxal phosphate</keyword>
<protein>
    <submittedName>
        <fullName evidence="7">Aminotransferase class I/II-fold pyridoxal phosphate-dependent enzyme</fullName>
    </submittedName>
</protein>
<evidence type="ECO:0000256" key="1">
    <source>
        <dbReference type="ARBA" id="ARBA00001933"/>
    </source>
</evidence>
<evidence type="ECO:0000256" key="3">
    <source>
        <dbReference type="ARBA" id="ARBA00022793"/>
    </source>
</evidence>
<evidence type="ECO:0000256" key="5">
    <source>
        <dbReference type="ARBA" id="ARBA00023239"/>
    </source>
</evidence>
<keyword evidence="3" id="KW-0210">Decarboxylase</keyword>
<proteinExistence type="inferred from homology"/>
<dbReference type="InterPro" id="IPR015424">
    <property type="entry name" value="PyrdxlP-dep_Trfase"/>
</dbReference>
<comment type="similarity">
    <text evidence="2">Belongs to the Orn/Lys/Arg decarboxylase class-I family.</text>
</comment>
<dbReference type="Pfam" id="PF01276">
    <property type="entry name" value="OKR_DC_1"/>
    <property type="match status" value="1"/>
</dbReference>
<keyword evidence="8" id="KW-1185">Reference proteome</keyword>
<keyword evidence="7" id="KW-0032">Aminotransferase</keyword>
<evidence type="ECO:0000256" key="4">
    <source>
        <dbReference type="ARBA" id="ARBA00022898"/>
    </source>
</evidence>
<evidence type="ECO:0000313" key="7">
    <source>
        <dbReference type="EMBL" id="MEK8045736.1"/>
    </source>
</evidence>
<dbReference type="CDD" id="cd00615">
    <property type="entry name" value="Orn_deC_like"/>
    <property type="match status" value="1"/>
</dbReference>
<evidence type="ECO:0000259" key="6">
    <source>
        <dbReference type="PROSITE" id="PS00703"/>
    </source>
</evidence>
<dbReference type="Proteomes" id="UP001379945">
    <property type="component" value="Unassembled WGS sequence"/>
</dbReference>
<dbReference type="EMBL" id="JBBUTI010000003">
    <property type="protein sequence ID" value="MEK8045736.1"/>
    <property type="molecule type" value="Genomic_DNA"/>
</dbReference>
<keyword evidence="7" id="KW-0808">Transferase</keyword>
<reference evidence="7 8" key="1">
    <citation type="submission" date="2024-04" db="EMBL/GenBank/DDBJ databases">
        <title>Novel species of the genus Ideonella isolated from streams.</title>
        <authorList>
            <person name="Lu H."/>
        </authorList>
    </citation>
    <scope>NUCLEOTIDE SEQUENCE [LARGE SCALE GENOMIC DNA]</scope>
    <source>
        <strain evidence="7 8">LYT19W</strain>
    </source>
</reference>
<comment type="caution">
    <text evidence="7">The sequence shown here is derived from an EMBL/GenBank/DDBJ whole genome shotgun (WGS) entry which is preliminary data.</text>
</comment>
<name>A0ABU9C486_9BURK</name>
<dbReference type="SUPFAM" id="SSF53383">
    <property type="entry name" value="PLP-dependent transferases"/>
    <property type="match status" value="1"/>
</dbReference>
<dbReference type="Gene3D" id="3.40.640.10">
    <property type="entry name" value="Type I PLP-dependent aspartate aminotransferase-like (Major domain)"/>
    <property type="match status" value="1"/>
</dbReference>
<dbReference type="Pfam" id="PF03711">
    <property type="entry name" value="OKR_DC_1_C"/>
    <property type="match status" value="1"/>
</dbReference>
<dbReference type="InterPro" id="IPR000310">
    <property type="entry name" value="Orn/Lys/Arg_deCO2ase_major_dom"/>
</dbReference>
<dbReference type="GO" id="GO:0008483">
    <property type="term" value="F:transaminase activity"/>
    <property type="evidence" value="ECO:0007669"/>
    <property type="project" value="UniProtKB-KW"/>
</dbReference>
<feature type="domain" description="Orn/Lys/Arg decarboxylases family 1 pyridoxal-P attachment site" evidence="6">
    <location>
        <begin position="371"/>
        <end position="385"/>
    </location>
</feature>
<dbReference type="InterPro" id="IPR052357">
    <property type="entry name" value="Orn_Lys_Arg_decarboxylase-I"/>
</dbReference>
<evidence type="ECO:0000256" key="2">
    <source>
        <dbReference type="ARBA" id="ARBA00010671"/>
    </source>
</evidence>
<evidence type="ECO:0000313" key="8">
    <source>
        <dbReference type="Proteomes" id="UP001379945"/>
    </source>
</evidence>
<gene>
    <name evidence="7" type="ORF">AACH00_05175</name>
</gene>
<dbReference type="InterPro" id="IPR008286">
    <property type="entry name" value="Prn/Lys/Arg_de-COase_C"/>
</dbReference>
<dbReference type="PROSITE" id="PS00703">
    <property type="entry name" value="OKR_DC_1"/>
    <property type="match status" value="1"/>
</dbReference>